<accession>A0ABV7RNA7</accession>
<evidence type="ECO:0000313" key="2">
    <source>
        <dbReference type="Proteomes" id="UP001595740"/>
    </source>
</evidence>
<organism evidence="1 2">
    <name type="scientific">Lysobacter cavernae</name>
    <dbReference type="NCBI Taxonomy" id="1685901"/>
    <lineage>
        <taxon>Bacteria</taxon>
        <taxon>Pseudomonadati</taxon>
        <taxon>Pseudomonadota</taxon>
        <taxon>Gammaproteobacteria</taxon>
        <taxon>Lysobacterales</taxon>
        <taxon>Lysobacteraceae</taxon>
        <taxon>Lysobacter</taxon>
    </lineage>
</organism>
<dbReference type="Pfam" id="PF05930">
    <property type="entry name" value="Phage_AlpA"/>
    <property type="match status" value="1"/>
</dbReference>
<reference evidence="2" key="1">
    <citation type="journal article" date="2019" name="Int. J. Syst. Evol. Microbiol.">
        <title>The Global Catalogue of Microorganisms (GCM) 10K type strain sequencing project: providing services to taxonomists for standard genome sequencing and annotation.</title>
        <authorList>
            <consortium name="The Broad Institute Genomics Platform"/>
            <consortium name="The Broad Institute Genome Sequencing Center for Infectious Disease"/>
            <person name="Wu L."/>
            <person name="Ma J."/>
        </authorList>
    </citation>
    <scope>NUCLEOTIDE SEQUENCE [LARGE SCALE GENOMIC DNA]</scope>
    <source>
        <strain evidence="2">KCTC 42875</strain>
    </source>
</reference>
<dbReference type="Proteomes" id="UP001595740">
    <property type="component" value="Unassembled WGS sequence"/>
</dbReference>
<dbReference type="SUPFAM" id="SSF46955">
    <property type="entry name" value="Putative DNA-binding domain"/>
    <property type="match status" value="1"/>
</dbReference>
<dbReference type="InterPro" id="IPR009061">
    <property type="entry name" value="DNA-bd_dom_put_sf"/>
</dbReference>
<protein>
    <submittedName>
        <fullName evidence="1">Helix-turn-helix transcriptional regulator</fullName>
    </submittedName>
</protein>
<proteinExistence type="predicted"/>
<dbReference type="RefSeq" id="WP_386757589.1">
    <property type="nucleotide sequence ID" value="NZ_JBHRXK010000001.1"/>
</dbReference>
<dbReference type="EMBL" id="JBHRXK010000001">
    <property type="protein sequence ID" value="MFC3550096.1"/>
    <property type="molecule type" value="Genomic_DNA"/>
</dbReference>
<dbReference type="Gene3D" id="1.10.238.160">
    <property type="match status" value="1"/>
</dbReference>
<name>A0ABV7RNA7_9GAMM</name>
<dbReference type="InterPro" id="IPR010260">
    <property type="entry name" value="AlpA"/>
</dbReference>
<comment type="caution">
    <text evidence="1">The sequence shown here is derived from an EMBL/GenBank/DDBJ whole genome shotgun (WGS) entry which is preliminary data.</text>
</comment>
<keyword evidence="2" id="KW-1185">Reference proteome</keyword>
<evidence type="ECO:0000313" key="1">
    <source>
        <dbReference type="EMBL" id="MFC3550096.1"/>
    </source>
</evidence>
<gene>
    <name evidence="1" type="ORF">ACFOLC_03625</name>
</gene>
<sequence length="74" mass="8189">MALPTYLRMQEITDRLGLARSTVYKLIQAGEFPPPTKLTRRTSAWREADVEAFLSARESRRPVAAIADTATGAP</sequence>